<dbReference type="Pfam" id="PF00098">
    <property type="entry name" value="zf-CCHC"/>
    <property type="match status" value="1"/>
</dbReference>
<feature type="domain" description="CCHC-type" evidence="3">
    <location>
        <begin position="87"/>
        <end position="101"/>
    </location>
</feature>
<dbReference type="EMBL" id="JAULUE010002053">
    <property type="protein sequence ID" value="KAK5897037.1"/>
    <property type="molecule type" value="Genomic_DNA"/>
</dbReference>
<dbReference type="AlphaFoldDB" id="A0AAN8H078"/>
<reference evidence="4 5" key="1">
    <citation type="journal article" date="2023" name="Mol. Biol. Evol.">
        <title>Genomics of Secondarily Temperate Adaptation in the Only Non-Antarctic Icefish.</title>
        <authorList>
            <person name="Rivera-Colon A.G."/>
            <person name="Rayamajhi N."/>
            <person name="Minhas B.F."/>
            <person name="Madrigal G."/>
            <person name="Bilyk K.T."/>
            <person name="Yoon V."/>
            <person name="Hune M."/>
            <person name="Gregory S."/>
            <person name="Cheng C.H.C."/>
            <person name="Catchen J.M."/>
        </authorList>
    </citation>
    <scope>NUCLEOTIDE SEQUENCE [LARGE SCALE GENOMIC DNA]</scope>
    <source>
        <strain evidence="4">JC2023a</strain>
    </source>
</reference>
<evidence type="ECO:0000259" key="3">
    <source>
        <dbReference type="PROSITE" id="PS50158"/>
    </source>
</evidence>
<keyword evidence="1" id="KW-0862">Zinc</keyword>
<keyword evidence="5" id="KW-1185">Reference proteome</keyword>
<proteinExistence type="predicted"/>
<dbReference type="SMART" id="SM00343">
    <property type="entry name" value="ZnF_C2HC"/>
    <property type="match status" value="1"/>
</dbReference>
<organism evidence="4 5">
    <name type="scientific">Champsocephalus esox</name>
    <name type="common">pike icefish</name>
    <dbReference type="NCBI Taxonomy" id="159716"/>
    <lineage>
        <taxon>Eukaryota</taxon>
        <taxon>Metazoa</taxon>
        <taxon>Chordata</taxon>
        <taxon>Craniata</taxon>
        <taxon>Vertebrata</taxon>
        <taxon>Euteleostomi</taxon>
        <taxon>Actinopterygii</taxon>
        <taxon>Neopterygii</taxon>
        <taxon>Teleostei</taxon>
        <taxon>Neoteleostei</taxon>
        <taxon>Acanthomorphata</taxon>
        <taxon>Eupercaria</taxon>
        <taxon>Perciformes</taxon>
        <taxon>Notothenioidei</taxon>
        <taxon>Channichthyidae</taxon>
        <taxon>Champsocephalus</taxon>
    </lineage>
</organism>
<dbReference type="Gene3D" id="4.10.60.10">
    <property type="entry name" value="Zinc finger, CCHC-type"/>
    <property type="match status" value="1"/>
</dbReference>
<accession>A0AAN8H078</accession>
<name>A0AAN8H078_9TELE</name>
<comment type="caution">
    <text evidence="4">The sequence shown here is derived from an EMBL/GenBank/DDBJ whole genome shotgun (WGS) entry which is preliminary data.</text>
</comment>
<gene>
    <name evidence="4" type="ORF">CesoFtcFv8_010136</name>
</gene>
<dbReference type="GO" id="GO:0008270">
    <property type="term" value="F:zinc ion binding"/>
    <property type="evidence" value="ECO:0007669"/>
    <property type="project" value="UniProtKB-KW"/>
</dbReference>
<evidence type="ECO:0000256" key="1">
    <source>
        <dbReference type="PROSITE-ProRule" id="PRU00047"/>
    </source>
</evidence>
<evidence type="ECO:0000313" key="4">
    <source>
        <dbReference type="EMBL" id="KAK5897037.1"/>
    </source>
</evidence>
<feature type="region of interest" description="Disordered" evidence="2">
    <location>
        <begin position="1"/>
        <end position="22"/>
    </location>
</feature>
<dbReference type="SUPFAM" id="SSF57756">
    <property type="entry name" value="Retrovirus zinc finger-like domains"/>
    <property type="match status" value="1"/>
</dbReference>
<feature type="compositionally biased region" description="Basic and acidic residues" evidence="2">
    <location>
        <begin position="1"/>
        <end position="18"/>
    </location>
</feature>
<dbReference type="InterPro" id="IPR036875">
    <property type="entry name" value="Znf_CCHC_sf"/>
</dbReference>
<evidence type="ECO:0000313" key="5">
    <source>
        <dbReference type="Proteomes" id="UP001335648"/>
    </source>
</evidence>
<keyword evidence="1" id="KW-0863">Zinc-finger</keyword>
<dbReference type="GO" id="GO:0003676">
    <property type="term" value="F:nucleic acid binding"/>
    <property type="evidence" value="ECO:0007669"/>
    <property type="project" value="InterPro"/>
</dbReference>
<protein>
    <recommendedName>
        <fullName evidence="3">CCHC-type domain-containing protein</fullName>
    </recommendedName>
</protein>
<dbReference type="PROSITE" id="PS50158">
    <property type="entry name" value="ZF_CCHC"/>
    <property type="match status" value="1"/>
</dbReference>
<keyword evidence="1" id="KW-0479">Metal-binding</keyword>
<sequence length="119" mass="13510">MQKTLQEDAKCTHKEKTKTAQPPQELVMHTLVRELQTEVAEMKRMVLASMNTGRPQNYRQSTGNNSIWRRACRDCQDKGEEVNCSHCFKCGQLGHISRGCRAPRYAQGNFGGLLQGDQQ</sequence>
<dbReference type="Proteomes" id="UP001335648">
    <property type="component" value="Unassembled WGS sequence"/>
</dbReference>
<evidence type="ECO:0000256" key="2">
    <source>
        <dbReference type="SAM" id="MobiDB-lite"/>
    </source>
</evidence>
<dbReference type="InterPro" id="IPR001878">
    <property type="entry name" value="Znf_CCHC"/>
</dbReference>